<dbReference type="InterPro" id="IPR003615">
    <property type="entry name" value="HNH_nuc"/>
</dbReference>
<gene>
    <name evidence="3" type="ORF">NCTC13291_04629</name>
</gene>
<evidence type="ECO:0000313" key="3">
    <source>
        <dbReference type="EMBL" id="SUE95741.1"/>
    </source>
</evidence>
<dbReference type="EMBL" id="UGVN01000004">
    <property type="protein sequence ID" value="SUE95741.1"/>
    <property type="molecule type" value="Genomic_DNA"/>
</dbReference>
<dbReference type="AlphaFoldDB" id="A0A379PPH7"/>
<feature type="domain" description="HNH nuclease" evidence="1">
    <location>
        <begin position="112"/>
        <end position="161"/>
    </location>
</feature>
<proteinExistence type="predicted"/>
<name>A0A379PPH7_9PROT</name>
<sequence length="210" mass="22831">MHDGRRYASKAILGVAFGYRSPGARPLKASEFAGGESTVRRALTRLGFTVEVDDNAAVAAVLPVLASGDADTTAFDPEGTVDAREKILREIRARRGQKAFRDHLLEAYGARCSISGCSTLDVLEAAHILPYRGEATNHPTNGLLLRADLHTLFDCGLLAIDPDTLQVLVSASIMEPTYREMHGRKLREVSDARLAPSRVALRRHRAGSRV</sequence>
<accession>A0A379PPH7</accession>
<dbReference type="InterPro" id="IPR058807">
    <property type="entry name" value="ScoMcrA_N"/>
</dbReference>
<feature type="domain" description="ScoMcrA-like N-terminal head" evidence="2">
    <location>
        <begin position="1"/>
        <end position="51"/>
    </location>
</feature>
<dbReference type="Pfam" id="PF26345">
    <property type="entry name" value="ScoMcrA_N"/>
    <property type="match status" value="1"/>
</dbReference>
<evidence type="ECO:0000259" key="2">
    <source>
        <dbReference type="Pfam" id="PF26345"/>
    </source>
</evidence>
<evidence type="ECO:0000313" key="4">
    <source>
        <dbReference type="Proteomes" id="UP000254919"/>
    </source>
</evidence>
<evidence type="ECO:0000259" key="1">
    <source>
        <dbReference type="Pfam" id="PF13391"/>
    </source>
</evidence>
<dbReference type="Proteomes" id="UP000254919">
    <property type="component" value="Unassembled WGS sequence"/>
</dbReference>
<protein>
    <submittedName>
        <fullName evidence="3">Uncharacterized protein</fullName>
    </submittedName>
</protein>
<organism evidence="3 4">
    <name type="scientific">Roseomonas mucosa</name>
    <dbReference type="NCBI Taxonomy" id="207340"/>
    <lineage>
        <taxon>Bacteria</taxon>
        <taxon>Pseudomonadati</taxon>
        <taxon>Pseudomonadota</taxon>
        <taxon>Alphaproteobacteria</taxon>
        <taxon>Acetobacterales</taxon>
        <taxon>Roseomonadaceae</taxon>
        <taxon>Roseomonas</taxon>
    </lineage>
</organism>
<dbReference type="Pfam" id="PF13391">
    <property type="entry name" value="HNH_2"/>
    <property type="match status" value="1"/>
</dbReference>
<reference evidence="3 4" key="1">
    <citation type="submission" date="2018-06" db="EMBL/GenBank/DDBJ databases">
        <authorList>
            <consortium name="Pathogen Informatics"/>
            <person name="Doyle S."/>
        </authorList>
    </citation>
    <scope>NUCLEOTIDE SEQUENCE [LARGE SCALE GENOMIC DNA]</scope>
    <source>
        <strain evidence="3 4">NCTC13291</strain>
    </source>
</reference>